<organism evidence="1 2">
    <name type="scientific">Cellulophaga tyrosinoxydans</name>
    <dbReference type="NCBI Taxonomy" id="504486"/>
    <lineage>
        <taxon>Bacteria</taxon>
        <taxon>Pseudomonadati</taxon>
        <taxon>Bacteroidota</taxon>
        <taxon>Flavobacteriia</taxon>
        <taxon>Flavobacteriales</taxon>
        <taxon>Flavobacteriaceae</taxon>
        <taxon>Cellulophaga</taxon>
    </lineage>
</organism>
<protein>
    <submittedName>
        <fullName evidence="1">Uncharacterized protein</fullName>
    </submittedName>
</protein>
<proteinExistence type="predicted"/>
<dbReference type="EMBL" id="FWXO01000003">
    <property type="protein sequence ID" value="SMC64844.1"/>
    <property type="molecule type" value="Genomic_DNA"/>
</dbReference>
<dbReference type="AlphaFoldDB" id="A0A1W2AW45"/>
<dbReference type="STRING" id="504486.SAMN05660703_2268"/>
<dbReference type="RefSeq" id="WP_143312518.1">
    <property type="nucleotide sequence ID" value="NZ_FWXO01000003.1"/>
</dbReference>
<sequence>MKIIQNHLLIILVILLFCTSCKSQTGILNKDTQEIVNVILKEYDSVSLIRETYYNDTTFKPINVLNPYYRAYNSKKNTVAYEILYQKVLGIISLKELDEINEKYNSWFIKNWKKSNIKNNKVNLISLNDIEQYRDSIPLIRFSEPLFTKDMKKAIIHETYSKNKTGGNGIRILVKENGKWVIKGGIPNGTSG</sequence>
<dbReference type="OrthoDB" id="1273178at2"/>
<reference evidence="1 2" key="1">
    <citation type="submission" date="2017-04" db="EMBL/GenBank/DDBJ databases">
        <authorList>
            <person name="Afonso C.L."/>
            <person name="Miller P.J."/>
            <person name="Scott M.A."/>
            <person name="Spackman E."/>
            <person name="Goraichik I."/>
            <person name="Dimitrov K.M."/>
            <person name="Suarez D.L."/>
            <person name="Swayne D.E."/>
        </authorList>
    </citation>
    <scope>NUCLEOTIDE SEQUENCE [LARGE SCALE GENOMIC DNA]</scope>
    <source>
        <strain evidence="1 2">DSM 21164</strain>
    </source>
</reference>
<name>A0A1W2AW45_9FLAO</name>
<dbReference type="Proteomes" id="UP000192360">
    <property type="component" value="Unassembled WGS sequence"/>
</dbReference>
<gene>
    <name evidence="1" type="ORF">SAMN05660703_2268</name>
</gene>
<accession>A0A1W2AW45</accession>
<keyword evidence="2" id="KW-1185">Reference proteome</keyword>
<evidence type="ECO:0000313" key="2">
    <source>
        <dbReference type="Proteomes" id="UP000192360"/>
    </source>
</evidence>
<evidence type="ECO:0000313" key="1">
    <source>
        <dbReference type="EMBL" id="SMC64844.1"/>
    </source>
</evidence>